<evidence type="ECO:0000313" key="8">
    <source>
        <dbReference type="Proteomes" id="UP000234857"/>
    </source>
</evidence>
<dbReference type="InterPro" id="IPR002801">
    <property type="entry name" value="Asp_carbamoylTrfase_reg"/>
</dbReference>
<dbReference type="InterPro" id="IPR020545">
    <property type="entry name" value="Asp_carbamoyltransf_reg_N"/>
</dbReference>
<dbReference type="Pfam" id="PF01948">
    <property type="entry name" value="PyrI"/>
    <property type="match status" value="1"/>
</dbReference>
<dbReference type="Gene3D" id="2.30.30.20">
    <property type="entry name" value="Aspartate carbamoyltransferase regulatory subunit, C-terminal domain"/>
    <property type="match status" value="1"/>
</dbReference>
<evidence type="ECO:0000313" key="7">
    <source>
        <dbReference type="EMBL" id="PLX16147.1"/>
    </source>
</evidence>
<dbReference type="HAMAP" id="MF_00002">
    <property type="entry name" value="Asp_carb_tr_reg"/>
    <property type="match status" value="1"/>
</dbReference>
<feature type="binding site" evidence="4">
    <location>
        <position position="114"/>
    </location>
    <ligand>
        <name>Zn(2+)</name>
        <dbReference type="ChEBI" id="CHEBI:29105"/>
    </ligand>
</feature>
<dbReference type="Gene3D" id="3.30.70.140">
    <property type="entry name" value="Aspartate carbamoyltransferase regulatory subunit, N-terminal domain"/>
    <property type="match status" value="1"/>
</dbReference>
<dbReference type="GO" id="GO:0016740">
    <property type="term" value="F:transferase activity"/>
    <property type="evidence" value="ECO:0007669"/>
    <property type="project" value="UniProtKB-KW"/>
</dbReference>
<comment type="subunit">
    <text evidence="4">Contains catalytic and regulatory chains.</text>
</comment>
<evidence type="ECO:0000256" key="2">
    <source>
        <dbReference type="ARBA" id="ARBA00022833"/>
    </source>
</evidence>
<dbReference type="InterPro" id="IPR036792">
    <property type="entry name" value="Asp_carbatrfase_reg_C_sf"/>
</dbReference>
<comment type="caution">
    <text evidence="7">The sequence shown here is derived from an EMBL/GenBank/DDBJ whole genome shotgun (WGS) entry which is preliminary data.</text>
</comment>
<dbReference type="AlphaFoldDB" id="A0A2N5ZBV5"/>
<name>A0A2N5ZBV5_MUIH1</name>
<dbReference type="PANTHER" id="PTHR35805:SF1">
    <property type="entry name" value="ASPARTATE CARBAMOYLTRANSFERASE REGULATORY CHAIN"/>
    <property type="match status" value="1"/>
</dbReference>
<dbReference type="GO" id="GO:0006207">
    <property type="term" value="P:'de novo' pyrimidine nucleobase biosynthetic process"/>
    <property type="evidence" value="ECO:0007669"/>
    <property type="project" value="InterPro"/>
</dbReference>
<reference evidence="7 8" key="1">
    <citation type="submission" date="2017-11" db="EMBL/GenBank/DDBJ databases">
        <title>Genome-resolved metagenomics identifies genetic mobility, metabolic interactions, and unexpected diversity in perchlorate-reducing communities.</title>
        <authorList>
            <person name="Barnum T.P."/>
            <person name="Figueroa I.A."/>
            <person name="Carlstrom C.I."/>
            <person name="Lucas L.N."/>
            <person name="Engelbrektson A.L."/>
            <person name="Coates J.D."/>
        </authorList>
    </citation>
    <scope>NUCLEOTIDE SEQUENCE [LARGE SCALE GENOMIC DNA]</scope>
    <source>
        <strain evidence="7">BM706</strain>
    </source>
</reference>
<dbReference type="NCBIfam" id="TIGR00240">
    <property type="entry name" value="ATCase_reg"/>
    <property type="match status" value="1"/>
</dbReference>
<protein>
    <recommendedName>
        <fullName evidence="4">Aspartate carbamoyltransferase regulatory chain</fullName>
    </recommendedName>
</protein>
<keyword evidence="7" id="KW-0808">Transferase</keyword>
<dbReference type="EMBL" id="PKTG01000122">
    <property type="protein sequence ID" value="PLX16147.1"/>
    <property type="molecule type" value="Genomic_DNA"/>
</dbReference>
<dbReference type="InterPro" id="IPR020542">
    <property type="entry name" value="Asp_carbamoyltrfase_reg_C"/>
</dbReference>
<keyword evidence="2 4" id="KW-0862">Zinc</keyword>
<feature type="domain" description="Aspartate carbamoyltransferase regulatory subunit C-terminal" evidence="6">
    <location>
        <begin position="102"/>
        <end position="148"/>
    </location>
</feature>
<gene>
    <name evidence="4" type="primary">pyrI</name>
    <name evidence="7" type="ORF">C0601_11020</name>
</gene>
<organism evidence="7 8">
    <name type="scientific">Muiribacterium halophilum</name>
    <dbReference type="NCBI Taxonomy" id="2053465"/>
    <lineage>
        <taxon>Bacteria</taxon>
        <taxon>Candidatus Muiribacteriota</taxon>
        <taxon>Candidatus Muiribacteriia</taxon>
        <taxon>Candidatus Muiribacteriales</taxon>
        <taxon>Candidatus Muiribacteriaceae</taxon>
        <taxon>Candidatus Muiribacterium</taxon>
    </lineage>
</organism>
<feature type="binding site" evidence="4">
    <location>
        <position position="138"/>
    </location>
    <ligand>
        <name>Zn(2+)</name>
        <dbReference type="ChEBI" id="CHEBI:29105"/>
    </ligand>
</feature>
<comment type="similarity">
    <text evidence="4">Belongs to the PyrI family.</text>
</comment>
<sequence>MNDRPYKVYRIENGTVIDHIQGSKAIRVLHVLGLDTDMNNLITMGINLKSKKFGKKDVIKIENRYLSKKEFDKIAIVSPDATVNVIKDGKRSEKHIVKLPGKINGIIRCPNPDCITRKEKIESVFITQHNEDEIKYRCHYCERSFEKECVSII</sequence>
<dbReference type="GO" id="GO:0009347">
    <property type="term" value="C:aspartate carbamoyltransferase complex"/>
    <property type="evidence" value="ECO:0007669"/>
    <property type="project" value="InterPro"/>
</dbReference>
<dbReference type="InterPro" id="IPR036793">
    <property type="entry name" value="Asp_carbatrfase_reg_N_sf"/>
</dbReference>
<evidence type="ECO:0000256" key="3">
    <source>
        <dbReference type="ARBA" id="ARBA00022975"/>
    </source>
</evidence>
<dbReference type="SUPFAM" id="SSF54893">
    <property type="entry name" value="Aspartate carbamoyltransferase, Regulatory-chain, N-terminal domain"/>
    <property type="match status" value="1"/>
</dbReference>
<keyword evidence="3 4" id="KW-0665">Pyrimidine biosynthesis</keyword>
<comment type="function">
    <text evidence="4">Involved in allosteric regulation of aspartate carbamoyltransferase.</text>
</comment>
<keyword evidence="1 4" id="KW-0479">Metal-binding</keyword>
<evidence type="ECO:0000256" key="4">
    <source>
        <dbReference type="HAMAP-Rule" id="MF_00002"/>
    </source>
</evidence>
<proteinExistence type="inferred from homology"/>
<accession>A0A2N5ZBV5</accession>
<feature type="binding site" evidence="4">
    <location>
        <position position="141"/>
    </location>
    <ligand>
        <name>Zn(2+)</name>
        <dbReference type="ChEBI" id="CHEBI:29105"/>
    </ligand>
</feature>
<dbReference type="Proteomes" id="UP000234857">
    <property type="component" value="Unassembled WGS sequence"/>
</dbReference>
<evidence type="ECO:0000256" key="1">
    <source>
        <dbReference type="ARBA" id="ARBA00022723"/>
    </source>
</evidence>
<dbReference type="Pfam" id="PF02748">
    <property type="entry name" value="PyrI_C"/>
    <property type="match status" value="1"/>
</dbReference>
<feature type="domain" description="Aspartate carbamoyltransferase regulatory subunit N-terminal" evidence="5">
    <location>
        <begin position="7"/>
        <end position="97"/>
    </location>
</feature>
<dbReference type="SUPFAM" id="SSF57825">
    <property type="entry name" value="Aspartate carbamoyltransferase, Regulatory-chain, C-terminal domain"/>
    <property type="match status" value="1"/>
</dbReference>
<evidence type="ECO:0000259" key="5">
    <source>
        <dbReference type="Pfam" id="PF01948"/>
    </source>
</evidence>
<comment type="cofactor">
    <cofactor evidence="4">
        <name>Zn(2+)</name>
        <dbReference type="ChEBI" id="CHEBI:29105"/>
    </cofactor>
    <text evidence="4">Binds 1 zinc ion per subunit.</text>
</comment>
<feature type="binding site" evidence="4">
    <location>
        <position position="109"/>
    </location>
    <ligand>
        <name>Zn(2+)</name>
        <dbReference type="ChEBI" id="CHEBI:29105"/>
    </ligand>
</feature>
<dbReference type="GO" id="GO:0046872">
    <property type="term" value="F:metal ion binding"/>
    <property type="evidence" value="ECO:0007669"/>
    <property type="project" value="UniProtKB-KW"/>
</dbReference>
<dbReference type="GO" id="GO:0006221">
    <property type="term" value="P:pyrimidine nucleotide biosynthetic process"/>
    <property type="evidence" value="ECO:0007669"/>
    <property type="project" value="UniProtKB-UniRule"/>
</dbReference>
<evidence type="ECO:0000259" key="6">
    <source>
        <dbReference type="Pfam" id="PF02748"/>
    </source>
</evidence>
<dbReference type="PANTHER" id="PTHR35805">
    <property type="entry name" value="ASPARTATE CARBAMOYLTRANSFERASE REGULATORY CHAIN"/>
    <property type="match status" value="1"/>
</dbReference>